<feature type="transmembrane region" description="Helical" evidence="1">
    <location>
        <begin position="12"/>
        <end position="30"/>
    </location>
</feature>
<sequence length="473" mass="51114">MPKSLVARGAWIAAAAAALATIVVLVQIVRNPVGPDSYLPDLTSSALTASAVLLIAFALPLFIRRLQISTSRWLPWLIGAVSASLSLAVWFLVASGHEFKAAALYEGLRIPQPPFVVQFWDLSLVLKSIDCSSYGFDVYEAKNGCMQDASIYGPGTLWLQHVPFRIFSEDSAPALGVIAIIVSSLALVWLARFSSGRGQLVLLVAAIGSPWLLLLERGNFDAFVIWAAVVTAILARRWNTLWSWLLAAAILWLMGTWKYYPFAMGLMLIPALRIKRGWIVLASFAVASAGFVLLTWENFRFSASANSGMVDIRDFVVLGRIPLVGRMIDAVPGGPAMQAGDHLVFALVGLAVLWGVLVGMSLRRPRVEEAMLAIAGSSLFLISIVMSGFGYAYKACFLLLAVPMLSRQGNRRSRAALYSSLVMLLLVGICSIVVWNTTLATLAGVIAAAFAFGASAAIIIRSLRSITWAKRLP</sequence>
<feature type="transmembrane region" description="Helical" evidence="1">
    <location>
        <begin position="277"/>
        <end position="296"/>
    </location>
</feature>
<reference evidence="2" key="1">
    <citation type="submission" date="2020-05" db="EMBL/GenBank/DDBJ databases">
        <authorList>
            <person name="Chiriac C."/>
            <person name="Salcher M."/>
            <person name="Ghai R."/>
            <person name="Kavagutti S V."/>
        </authorList>
    </citation>
    <scope>NUCLEOTIDE SEQUENCE</scope>
</reference>
<keyword evidence="1" id="KW-0472">Membrane</keyword>
<accession>A0A6J7LX44</accession>
<feature type="transmembrane region" description="Helical" evidence="1">
    <location>
        <begin position="74"/>
        <end position="93"/>
    </location>
</feature>
<feature type="transmembrane region" description="Helical" evidence="1">
    <location>
        <begin position="441"/>
        <end position="463"/>
    </location>
</feature>
<evidence type="ECO:0000256" key="1">
    <source>
        <dbReference type="SAM" id="Phobius"/>
    </source>
</evidence>
<feature type="transmembrane region" description="Helical" evidence="1">
    <location>
        <begin position="415"/>
        <end position="435"/>
    </location>
</feature>
<proteinExistence type="predicted"/>
<evidence type="ECO:0000313" key="2">
    <source>
        <dbReference type="EMBL" id="CAB4972917.1"/>
    </source>
</evidence>
<dbReference type="AlphaFoldDB" id="A0A6J7LX44"/>
<feature type="transmembrane region" description="Helical" evidence="1">
    <location>
        <begin position="374"/>
        <end position="403"/>
    </location>
</feature>
<feature type="transmembrane region" description="Helical" evidence="1">
    <location>
        <begin position="172"/>
        <end position="191"/>
    </location>
</feature>
<protein>
    <submittedName>
        <fullName evidence="2">Unannotated protein</fullName>
    </submittedName>
</protein>
<feature type="transmembrane region" description="Helical" evidence="1">
    <location>
        <begin position="220"/>
        <end position="236"/>
    </location>
</feature>
<dbReference type="EMBL" id="CAFBNE010000223">
    <property type="protein sequence ID" value="CAB4972917.1"/>
    <property type="molecule type" value="Genomic_DNA"/>
</dbReference>
<keyword evidence="1" id="KW-0812">Transmembrane</keyword>
<organism evidence="2">
    <name type="scientific">freshwater metagenome</name>
    <dbReference type="NCBI Taxonomy" id="449393"/>
    <lineage>
        <taxon>unclassified sequences</taxon>
        <taxon>metagenomes</taxon>
        <taxon>ecological metagenomes</taxon>
    </lineage>
</organism>
<name>A0A6J7LX44_9ZZZZ</name>
<feature type="transmembrane region" description="Helical" evidence="1">
    <location>
        <begin position="198"/>
        <end position="214"/>
    </location>
</feature>
<keyword evidence="1" id="KW-1133">Transmembrane helix</keyword>
<gene>
    <name evidence="2" type="ORF">UFOPK3772_03525</name>
</gene>
<feature type="transmembrane region" description="Helical" evidence="1">
    <location>
        <begin position="343"/>
        <end position="362"/>
    </location>
</feature>
<feature type="transmembrane region" description="Helical" evidence="1">
    <location>
        <begin position="42"/>
        <end position="62"/>
    </location>
</feature>
<feature type="transmembrane region" description="Helical" evidence="1">
    <location>
        <begin position="241"/>
        <end position="257"/>
    </location>
</feature>